<accession>A0A0E0PY02</accession>
<dbReference type="EnsemblPlants" id="ORUFI06G16100.1">
    <property type="protein sequence ID" value="ORUFI06G16100.1"/>
    <property type="gene ID" value="ORUFI06G16100"/>
</dbReference>
<dbReference type="OMA" id="HQRCDIK"/>
<dbReference type="HOGENOM" id="CLU_901348_0_0_1"/>
<organism evidence="1 2">
    <name type="scientific">Oryza rufipogon</name>
    <name type="common">Brownbeard rice</name>
    <name type="synonym">Asian wild rice</name>
    <dbReference type="NCBI Taxonomy" id="4529"/>
    <lineage>
        <taxon>Eukaryota</taxon>
        <taxon>Viridiplantae</taxon>
        <taxon>Streptophyta</taxon>
        <taxon>Embryophyta</taxon>
        <taxon>Tracheophyta</taxon>
        <taxon>Spermatophyta</taxon>
        <taxon>Magnoliopsida</taxon>
        <taxon>Liliopsida</taxon>
        <taxon>Poales</taxon>
        <taxon>Poaceae</taxon>
        <taxon>BOP clade</taxon>
        <taxon>Oryzoideae</taxon>
        <taxon>Oryzeae</taxon>
        <taxon>Oryzinae</taxon>
        <taxon>Oryza</taxon>
    </lineage>
</organism>
<reference evidence="1" key="2">
    <citation type="submission" date="2015-06" db="UniProtKB">
        <authorList>
            <consortium name="EnsemblPlants"/>
        </authorList>
    </citation>
    <scope>IDENTIFICATION</scope>
</reference>
<evidence type="ECO:0000313" key="1">
    <source>
        <dbReference type="EnsemblPlants" id="ORUFI06G16100.1"/>
    </source>
</evidence>
<keyword evidence="2" id="KW-1185">Reference proteome</keyword>
<sequence>MLLVPPILLGELLRLAHHPVDLLWLRRRLSLEIVIFSDLPVALSAAYTLRMLFTSMSTVTSICGSPLNANTMPVKSNLPSSRLSLVMLCSSSNTWMVVNTCVFFVYTTVLHGINLAITPAGRLEAKHQRCDIKDDHASSHSYKICQSPRLDSRFVTLRTQDPSKSSSLSDLPAEVLPEASRLYSEVLATPAPLLPSSKSQHEQLPLKIRPLADRLNFPAEQLGSSTMKQRFNLVEVTDPAVVSQGAGTKDLRILKSGRRVQMSAQIPPVSQQLKGSFDVDDSQWKEVKAIVGGRDLLSPLRTPTNFNYR</sequence>
<protein>
    <submittedName>
        <fullName evidence="1">Uncharacterized protein</fullName>
    </submittedName>
</protein>
<name>A0A0E0PY02_ORYRU</name>
<dbReference type="Proteomes" id="UP000008022">
    <property type="component" value="Unassembled WGS sequence"/>
</dbReference>
<evidence type="ECO:0000313" key="2">
    <source>
        <dbReference type="Proteomes" id="UP000008022"/>
    </source>
</evidence>
<reference evidence="2" key="1">
    <citation type="submission" date="2013-06" db="EMBL/GenBank/DDBJ databases">
        <authorList>
            <person name="Zhao Q."/>
        </authorList>
    </citation>
    <scope>NUCLEOTIDE SEQUENCE</scope>
    <source>
        <strain evidence="2">cv. W1943</strain>
    </source>
</reference>
<dbReference type="AlphaFoldDB" id="A0A0E0PY02"/>
<dbReference type="Gramene" id="ORUFI06G16100.1">
    <property type="protein sequence ID" value="ORUFI06G16100.1"/>
    <property type="gene ID" value="ORUFI06G16100"/>
</dbReference>
<proteinExistence type="predicted"/>